<dbReference type="Proteomes" id="UP001501358">
    <property type="component" value="Unassembled WGS sequence"/>
</dbReference>
<accession>A0ABP5Z7S2</accession>
<organism evidence="2 3">
    <name type="scientific">Streptomyces thermolineatus</name>
    <dbReference type="NCBI Taxonomy" id="44033"/>
    <lineage>
        <taxon>Bacteria</taxon>
        <taxon>Bacillati</taxon>
        <taxon>Actinomycetota</taxon>
        <taxon>Actinomycetes</taxon>
        <taxon>Kitasatosporales</taxon>
        <taxon>Streptomycetaceae</taxon>
        <taxon>Streptomyces</taxon>
    </lineage>
</organism>
<dbReference type="EMBL" id="BAAATA010000018">
    <property type="protein sequence ID" value="GAA2493974.1"/>
    <property type="molecule type" value="Genomic_DNA"/>
</dbReference>
<proteinExistence type="predicted"/>
<feature type="region of interest" description="Disordered" evidence="1">
    <location>
        <begin position="1"/>
        <end position="24"/>
    </location>
</feature>
<keyword evidence="3" id="KW-1185">Reference proteome</keyword>
<gene>
    <name evidence="2" type="ORF">GCM10010406_32530</name>
</gene>
<comment type="caution">
    <text evidence="2">The sequence shown here is derived from an EMBL/GenBank/DDBJ whole genome shotgun (WGS) entry which is preliminary data.</text>
</comment>
<reference evidence="3" key="1">
    <citation type="journal article" date="2019" name="Int. J. Syst. Evol. Microbiol.">
        <title>The Global Catalogue of Microorganisms (GCM) 10K type strain sequencing project: providing services to taxonomists for standard genome sequencing and annotation.</title>
        <authorList>
            <consortium name="The Broad Institute Genomics Platform"/>
            <consortium name="The Broad Institute Genome Sequencing Center for Infectious Disease"/>
            <person name="Wu L."/>
            <person name="Ma J."/>
        </authorList>
    </citation>
    <scope>NUCLEOTIDE SEQUENCE [LARGE SCALE GENOMIC DNA]</scope>
    <source>
        <strain evidence="3">JCM 6307</strain>
    </source>
</reference>
<evidence type="ECO:0000256" key="1">
    <source>
        <dbReference type="SAM" id="MobiDB-lite"/>
    </source>
</evidence>
<protein>
    <recommendedName>
        <fullName evidence="4">Ankyrin</fullName>
    </recommendedName>
</protein>
<evidence type="ECO:0008006" key="4">
    <source>
        <dbReference type="Google" id="ProtNLM"/>
    </source>
</evidence>
<evidence type="ECO:0000313" key="2">
    <source>
        <dbReference type="EMBL" id="GAA2493974.1"/>
    </source>
</evidence>
<name>A0ABP5Z7S2_9ACTN</name>
<sequence>MITSAPAPAPLPGGGSGPPAFSGDFETHITVRTGRDGLSALARHASARGMKFAHIVLARGRTPSQPMVTLNGSGPLADVAAGARAAAAGLRAAGFDVVRVKIEAAPWTDGVPADDARAAELGPRYYFEHHVKLLLDAGSDTAALARLSTGHGAHLSWNARRVREDGRAERFVTQRCGPVGLGTAGRRLDALVAALRSAGHEPVSVEREFVVFDSDASLDEGWIGEEAGEEEGGAAA</sequence>
<dbReference type="RefSeq" id="WP_344383908.1">
    <property type="nucleotide sequence ID" value="NZ_BAAATA010000018.1"/>
</dbReference>
<evidence type="ECO:0000313" key="3">
    <source>
        <dbReference type="Proteomes" id="UP001501358"/>
    </source>
</evidence>